<keyword evidence="1" id="KW-0560">Oxidoreductase</keyword>
<gene>
    <name evidence="3" type="ORF">HD595_003744</name>
</gene>
<accession>A0ABT1K1S4</accession>
<proteinExistence type="inferred from homology"/>
<name>A0ABT1K1S4_9ACTN</name>
<dbReference type="Proteomes" id="UP001320766">
    <property type="component" value="Unassembled WGS sequence"/>
</dbReference>
<protein>
    <submittedName>
        <fullName evidence="3">NAD(P)-dependent dehydrogenase (Short-subunit alcohol dehydrogenase family)</fullName>
    </submittedName>
</protein>
<dbReference type="PANTHER" id="PTHR43157">
    <property type="entry name" value="PHOSPHATIDYLINOSITOL-GLYCAN BIOSYNTHESIS CLASS F PROTEIN-RELATED"/>
    <property type="match status" value="1"/>
</dbReference>
<evidence type="ECO:0000256" key="1">
    <source>
        <dbReference type="ARBA" id="ARBA00023002"/>
    </source>
</evidence>
<dbReference type="SUPFAM" id="SSF51735">
    <property type="entry name" value="NAD(P)-binding Rossmann-fold domains"/>
    <property type="match status" value="1"/>
</dbReference>
<evidence type="ECO:0000313" key="3">
    <source>
        <dbReference type="EMBL" id="MCP2347622.1"/>
    </source>
</evidence>
<dbReference type="RefSeq" id="WP_253770719.1">
    <property type="nucleotide sequence ID" value="NZ_BAAAVE010000004.1"/>
</dbReference>
<reference evidence="3 4" key="1">
    <citation type="submission" date="2022-06" db="EMBL/GenBank/DDBJ databases">
        <title>Sequencing the genomes of 1000 actinobacteria strains.</title>
        <authorList>
            <person name="Klenk H.-P."/>
        </authorList>
    </citation>
    <scope>NUCLEOTIDE SEQUENCE [LARGE SCALE GENOMIC DNA]</scope>
    <source>
        <strain evidence="3 4">DSM 44170</strain>
    </source>
</reference>
<dbReference type="Gene3D" id="3.40.50.720">
    <property type="entry name" value="NAD(P)-binding Rossmann-like Domain"/>
    <property type="match status" value="1"/>
</dbReference>
<evidence type="ECO:0000256" key="2">
    <source>
        <dbReference type="RuleBase" id="RU000363"/>
    </source>
</evidence>
<comment type="similarity">
    <text evidence="2">Belongs to the short-chain dehydrogenases/reductases (SDR) family.</text>
</comment>
<keyword evidence="4" id="KW-1185">Reference proteome</keyword>
<dbReference type="InterPro" id="IPR002347">
    <property type="entry name" value="SDR_fam"/>
</dbReference>
<dbReference type="PRINTS" id="PR00081">
    <property type="entry name" value="GDHRDH"/>
</dbReference>
<evidence type="ECO:0000313" key="4">
    <source>
        <dbReference type="Proteomes" id="UP001320766"/>
    </source>
</evidence>
<dbReference type="PRINTS" id="PR00080">
    <property type="entry name" value="SDRFAMILY"/>
</dbReference>
<dbReference type="InterPro" id="IPR036291">
    <property type="entry name" value="NAD(P)-bd_dom_sf"/>
</dbReference>
<organism evidence="3 4">
    <name type="scientific">Nonomuraea roseoviolacea subsp. carminata</name>
    <dbReference type="NCBI Taxonomy" id="160689"/>
    <lineage>
        <taxon>Bacteria</taxon>
        <taxon>Bacillati</taxon>
        <taxon>Actinomycetota</taxon>
        <taxon>Actinomycetes</taxon>
        <taxon>Streptosporangiales</taxon>
        <taxon>Streptosporangiaceae</taxon>
        <taxon>Nonomuraea</taxon>
    </lineage>
</organism>
<dbReference type="PANTHER" id="PTHR43157:SF31">
    <property type="entry name" value="PHOSPHATIDYLINOSITOL-GLYCAN BIOSYNTHESIS CLASS F PROTEIN"/>
    <property type="match status" value="1"/>
</dbReference>
<comment type="caution">
    <text evidence="3">The sequence shown here is derived from an EMBL/GenBank/DDBJ whole genome shotgun (WGS) entry which is preliminary data.</text>
</comment>
<dbReference type="EMBL" id="JAMZEC010000001">
    <property type="protein sequence ID" value="MCP2347622.1"/>
    <property type="molecule type" value="Genomic_DNA"/>
</dbReference>
<sequence>MKRVVLTGATSGIGREVAVQLAAQGHHLILSGRDGRRGEELARTLDNARFVQADLSTRDGIGKLAASVDAVDVLVNNAGIMAPQRQATSEGVELNFAVHHLAPYSLTAALAVENLRVVNVNSEGHRAPMMGSGPVELDFDDLQSERSYDPFLAYSRSKLANLLFTYELQRRRPDMTVVALHPGLVKTNLGRQFPRLRVALVTAMGLSARRGAEPVTALAVDADVRAGQYYNRHEPVRSSAASYDTATARRLWEVTERLRGPFADL</sequence>
<dbReference type="Pfam" id="PF00106">
    <property type="entry name" value="adh_short"/>
    <property type="match status" value="1"/>
</dbReference>